<sequence>MFMFYQSFFVLASHNVLKGTEYWTPRNVANGLNALAICIEIVFFSGFMWWAYTSKEYQRKPGMSATRIWRPLWDSYVLSTFYYHRQIDAWDRINFSDFDRKSEIVESLKIYVDCRRGKPSTRSRLVEEDEAFGPWYKMEDRGGEAGSLVHLRSSEQ</sequence>
<evidence type="ECO:0000256" key="5">
    <source>
        <dbReference type="SAM" id="Phobius"/>
    </source>
</evidence>
<dbReference type="InParanoid" id="A0A0C2WDF6"/>
<gene>
    <name evidence="6" type="ORF">M378DRAFT_174465</name>
</gene>
<dbReference type="HOGENOM" id="CLU_1686105_0_0_1"/>
<keyword evidence="4 5" id="KW-0472">Membrane</keyword>
<evidence type="ECO:0000313" key="6">
    <source>
        <dbReference type="EMBL" id="KIL54053.1"/>
    </source>
</evidence>
<dbReference type="OrthoDB" id="5348404at2759"/>
<dbReference type="GO" id="GO:0016020">
    <property type="term" value="C:membrane"/>
    <property type="evidence" value="ECO:0007669"/>
    <property type="project" value="UniProtKB-SubCell"/>
</dbReference>
<dbReference type="Pfam" id="PF03619">
    <property type="entry name" value="Solute_trans_a"/>
    <property type="match status" value="1"/>
</dbReference>
<proteinExistence type="predicted"/>
<dbReference type="EMBL" id="KN818987">
    <property type="protein sequence ID" value="KIL54053.1"/>
    <property type="molecule type" value="Genomic_DNA"/>
</dbReference>
<evidence type="ECO:0000313" key="7">
    <source>
        <dbReference type="Proteomes" id="UP000054549"/>
    </source>
</evidence>
<dbReference type="InterPro" id="IPR005178">
    <property type="entry name" value="Ostalpha/TMEM184C"/>
</dbReference>
<keyword evidence="7" id="KW-1185">Reference proteome</keyword>
<reference evidence="6 7" key="1">
    <citation type="submission" date="2014-04" db="EMBL/GenBank/DDBJ databases">
        <title>Evolutionary Origins and Diversification of the Mycorrhizal Mutualists.</title>
        <authorList>
            <consortium name="DOE Joint Genome Institute"/>
            <consortium name="Mycorrhizal Genomics Consortium"/>
            <person name="Kohler A."/>
            <person name="Kuo A."/>
            <person name="Nagy L.G."/>
            <person name="Floudas D."/>
            <person name="Copeland A."/>
            <person name="Barry K.W."/>
            <person name="Cichocki N."/>
            <person name="Veneault-Fourrey C."/>
            <person name="LaButti K."/>
            <person name="Lindquist E.A."/>
            <person name="Lipzen A."/>
            <person name="Lundell T."/>
            <person name="Morin E."/>
            <person name="Murat C."/>
            <person name="Riley R."/>
            <person name="Ohm R."/>
            <person name="Sun H."/>
            <person name="Tunlid A."/>
            <person name="Henrissat B."/>
            <person name="Grigoriev I.V."/>
            <person name="Hibbett D.S."/>
            <person name="Martin F."/>
        </authorList>
    </citation>
    <scope>NUCLEOTIDE SEQUENCE [LARGE SCALE GENOMIC DNA]</scope>
    <source>
        <strain evidence="6 7">Koide BX008</strain>
    </source>
</reference>
<evidence type="ECO:0000256" key="2">
    <source>
        <dbReference type="ARBA" id="ARBA00022692"/>
    </source>
</evidence>
<keyword evidence="2 5" id="KW-0812">Transmembrane</keyword>
<comment type="subcellular location">
    <subcellularLocation>
        <location evidence="1">Membrane</location>
        <topology evidence="1">Multi-pass membrane protein</topology>
    </subcellularLocation>
</comment>
<dbReference type="AlphaFoldDB" id="A0A0C2WDF6"/>
<keyword evidence="3 5" id="KW-1133">Transmembrane helix</keyword>
<evidence type="ECO:0000256" key="3">
    <source>
        <dbReference type="ARBA" id="ARBA00022989"/>
    </source>
</evidence>
<feature type="transmembrane region" description="Helical" evidence="5">
    <location>
        <begin position="34"/>
        <end position="52"/>
    </location>
</feature>
<protein>
    <submittedName>
        <fullName evidence="6">Uncharacterized protein</fullName>
    </submittedName>
</protein>
<name>A0A0C2WDF6_AMAMK</name>
<organism evidence="6 7">
    <name type="scientific">Amanita muscaria (strain Koide BX008)</name>
    <dbReference type="NCBI Taxonomy" id="946122"/>
    <lineage>
        <taxon>Eukaryota</taxon>
        <taxon>Fungi</taxon>
        <taxon>Dikarya</taxon>
        <taxon>Basidiomycota</taxon>
        <taxon>Agaricomycotina</taxon>
        <taxon>Agaricomycetes</taxon>
        <taxon>Agaricomycetidae</taxon>
        <taxon>Agaricales</taxon>
        <taxon>Pluteineae</taxon>
        <taxon>Amanitaceae</taxon>
        <taxon>Amanita</taxon>
    </lineage>
</organism>
<dbReference type="Proteomes" id="UP000054549">
    <property type="component" value="Unassembled WGS sequence"/>
</dbReference>
<dbReference type="STRING" id="946122.A0A0C2WDF6"/>
<evidence type="ECO:0000256" key="1">
    <source>
        <dbReference type="ARBA" id="ARBA00004141"/>
    </source>
</evidence>
<accession>A0A0C2WDF6</accession>
<evidence type="ECO:0000256" key="4">
    <source>
        <dbReference type="ARBA" id="ARBA00023136"/>
    </source>
</evidence>